<gene>
    <name evidence="1" type="ORF">UFOVP923_40</name>
</gene>
<dbReference type="Gene3D" id="3.90.550.10">
    <property type="entry name" value="Spore Coat Polysaccharide Biosynthesis Protein SpsA, Chain A"/>
    <property type="match status" value="1"/>
</dbReference>
<evidence type="ECO:0000313" key="1">
    <source>
        <dbReference type="EMBL" id="CAB4171971.1"/>
    </source>
</evidence>
<evidence type="ECO:0008006" key="2">
    <source>
        <dbReference type="Google" id="ProtNLM"/>
    </source>
</evidence>
<dbReference type="InterPro" id="IPR011990">
    <property type="entry name" value="TPR-like_helical_dom_sf"/>
</dbReference>
<dbReference type="Gene3D" id="1.25.40.10">
    <property type="entry name" value="Tetratricopeptide repeat domain"/>
    <property type="match status" value="1"/>
</dbReference>
<dbReference type="SUPFAM" id="SSF81901">
    <property type="entry name" value="HCP-like"/>
    <property type="match status" value="1"/>
</dbReference>
<protein>
    <recommendedName>
        <fullName evidence="2">Glycosyl transferase family 2</fullName>
    </recommendedName>
</protein>
<name>A0A6J5PRM3_9CAUD</name>
<organism evidence="1">
    <name type="scientific">uncultured Caudovirales phage</name>
    <dbReference type="NCBI Taxonomy" id="2100421"/>
    <lineage>
        <taxon>Viruses</taxon>
        <taxon>Duplodnaviria</taxon>
        <taxon>Heunggongvirae</taxon>
        <taxon>Uroviricota</taxon>
        <taxon>Caudoviricetes</taxon>
        <taxon>Peduoviridae</taxon>
        <taxon>Maltschvirus</taxon>
        <taxon>Maltschvirus maltsch</taxon>
    </lineage>
</organism>
<dbReference type="SUPFAM" id="SSF53448">
    <property type="entry name" value="Nucleotide-diphospho-sugar transferases"/>
    <property type="match status" value="1"/>
</dbReference>
<sequence>MRIAVYTIALNEEQFVEQWAESCKDADYRLILDTGSTDNTIAFAHDFGVDVKQHVFTPWRFDDARNLALSMLPDDIDLCIALDMDEQLQDGWREALESITDGITRPRYKYIWSWNSDGTEGLTYGGDKIHARHGYTWKHPVHETLKPLGVETQEWVDGLEIHHHPDSSKSRSQYLPLLKLAVDEDPRDDRNQFYYARELFFSGDYSLAQYHFSKHLGLSIWGPERAASYRYLAKINPDNAEAYLFKALAESSRRRETWFALMQHYYNVKDYNALCYASNMGLQIKDKPLDYLCEADAWGWQFNDLAALGFHYTGKTDEAIYYGRLALNANPDDVRLQSNMEFY</sequence>
<accession>A0A6J5PRM3</accession>
<reference evidence="1" key="1">
    <citation type="submission" date="2020-05" db="EMBL/GenBank/DDBJ databases">
        <authorList>
            <person name="Chiriac C."/>
            <person name="Salcher M."/>
            <person name="Ghai R."/>
            <person name="Kavagutti S V."/>
        </authorList>
    </citation>
    <scope>NUCLEOTIDE SEQUENCE</scope>
</reference>
<proteinExistence type="predicted"/>
<dbReference type="InterPro" id="IPR029044">
    <property type="entry name" value="Nucleotide-diphossugar_trans"/>
</dbReference>
<dbReference type="EMBL" id="LR796877">
    <property type="protein sequence ID" value="CAB4171971.1"/>
    <property type="molecule type" value="Genomic_DNA"/>
</dbReference>